<feature type="transmembrane region" description="Helical" evidence="1">
    <location>
        <begin position="34"/>
        <end position="57"/>
    </location>
</feature>
<reference evidence="2" key="3">
    <citation type="submission" date="2025-09" db="UniProtKB">
        <authorList>
            <consortium name="Ensembl"/>
        </authorList>
    </citation>
    <scope>IDENTIFICATION</scope>
</reference>
<evidence type="ECO:0000313" key="3">
    <source>
        <dbReference type="Proteomes" id="UP001501920"/>
    </source>
</evidence>
<feature type="transmembrane region" description="Helical" evidence="1">
    <location>
        <begin position="69"/>
        <end position="92"/>
    </location>
</feature>
<dbReference type="PANTHER" id="PTHR26451">
    <property type="entry name" value="G_PROTEIN_RECEP_F1_2 DOMAIN-CONTAINING PROTEIN"/>
    <property type="match status" value="1"/>
</dbReference>
<dbReference type="PANTHER" id="PTHR26451:SF886">
    <property type="entry name" value="GROWTH HORMONE SECRETAGOGUE RECEPTOR TYPE 1-LIKE-RELATED"/>
    <property type="match status" value="1"/>
</dbReference>
<dbReference type="InterPro" id="IPR052921">
    <property type="entry name" value="GPCR1_Superfamily_Member"/>
</dbReference>
<keyword evidence="1" id="KW-1133">Transmembrane helix</keyword>
<sequence length="279" mass="31952">MSVKLSHYCNNSQNESSSLHQLQLVSSISLIEDLSLAITQIFVWPFVYLSILMLFTFYRTQSFRTETRYMLFAHTLLTDVIFLILTDLVVILSYSSLLMPMAFCIPLCMLMETVSICTPLTITAMCVDRTLTAILIIWIIKFFCYLMIVLAVRTATVDKKSAGKGLRTISLHMFQLILCSLEIVYPYIETVIIELDIVLYLSLRSFNFITFSVIARAVSPLVYGLRDEKFYAALGHSLATQFKVSIAHVKLKKRMKLSLHCSAQLHMIPLMWQEWGKIS</sequence>
<evidence type="ECO:0008006" key="4">
    <source>
        <dbReference type="Google" id="ProtNLM"/>
    </source>
</evidence>
<dbReference type="OMA" id="HMIPLMW"/>
<keyword evidence="1" id="KW-0812">Transmembrane</keyword>
<feature type="transmembrane region" description="Helical" evidence="1">
    <location>
        <begin position="134"/>
        <end position="153"/>
    </location>
</feature>
<dbReference type="GO" id="GO:0004984">
    <property type="term" value="F:olfactory receptor activity"/>
    <property type="evidence" value="ECO:0007669"/>
    <property type="project" value="TreeGrafter"/>
</dbReference>
<dbReference type="GO" id="GO:0005549">
    <property type="term" value="F:odorant binding"/>
    <property type="evidence" value="ECO:0007669"/>
    <property type="project" value="TreeGrafter"/>
</dbReference>
<feature type="transmembrane region" description="Helical" evidence="1">
    <location>
        <begin position="165"/>
        <end position="185"/>
    </location>
</feature>
<reference evidence="2 3" key="1">
    <citation type="submission" date="2020-10" db="EMBL/GenBank/DDBJ databases">
        <title>Pygocentrus nattereri (red-bellied piranha) genome, fPygNat1, primary haplotype.</title>
        <authorList>
            <person name="Myers G."/>
            <person name="Meyer A."/>
            <person name="Karagic N."/>
            <person name="Pippel M."/>
            <person name="Winkler S."/>
            <person name="Tracey A."/>
            <person name="Wood J."/>
            <person name="Formenti G."/>
            <person name="Howe K."/>
            <person name="Fedrigo O."/>
            <person name="Jarvis E.D."/>
        </authorList>
    </citation>
    <scope>NUCLEOTIDE SEQUENCE [LARGE SCALE GENOMIC DNA]</scope>
</reference>
<dbReference type="Proteomes" id="UP001501920">
    <property type="component" value="Chromosome 17"/>
</dbReference>
<dbReference type="GeneTree" id="ENSGT00940000181974"/>
<accession>A0A3B4D6I5</accession>
<dbReference type="GO" id="GO:0016020">
    <property type="term" value="C:membrane"/>
    <property type="evidence" value="ECO:0007669"/>
    <property type="project" value="TreeGrafter"/>
</dbReference>
<dbReference type="AlphaFoldDB" id="A0A3B4D6I5"/>
<keyword evidence="1" id="KW-0472">Membrane</keyword>
<dbReference type="STRING" id="42514.ENSPNAP00000018544"/>
<dbReference type="Ensembl" id="ENSPNAT00000027790.2">
    <property type="protein sequence ID" value="ENSPNAP00000018544.1"/>
    <property type="gene ID" value="ENSPNAG00000024964.2"/>
</dbReference>
<organism evidence="2 3">
    <name type="scientific">Pygocentrus nattereri</name>
    <name type="common">Red-bellied piranha</name>
    <dbReference type="NCBI Taxonomy" id="42514"/>
    <lineage>
        <taxon>Eukaryota</taxon>
        <taxon>Metazoa</taxon>
        <taxon>Chordata</taxon>
        <taxon>Craniata</taxon>
        <taxon>Vertebrata</taxon>
        <taxon>Euteleostomi</taxon>
        <taxon>Actinopterygii</taxon>
        <taxon>Neopterygii</taxon>
        <taxon>Teleostei</taxon>
        <taxon>Ostariophysi</taxon>
        <taxon>Characiformes</taxon>
        <taxon>Characoidei</taxon>
        <taxon>Pygocentrus</taxon>
    </lineage>
</organism>
<evidence type="ECO:0000313" key="2">
    <source>
        <dbReference type="Ensembl" id="ENSPNAP00000018544.1"/>
    </source>
</evidence>
<evidence type="ECO:0000256" key="1">
    <source>
        <dbReference type="SAM" id="Phobius"/>
    </source>
</evidence>
<reference evidence="2" key="2">
    <citation type="submission" date="2025-08" db="UniProtKB">
        <authorList>
            <consortium name="Ensembl"/>
        </authorList>
    </citation>
    <scope>IDENTIFICATION</scope>
</reference>
<name>A0A3B4D6I5_PYGNA</name>
<keyword evidence="3" id="KW-1185">Reference proteome</keyword>
<feature type="transmembrane region" description="Helical" evidence="1">
    <location>
        <begin position="197"/>
        <end position="218"/>
    </location>
</feature>
<protein>
    <recommendedName>
        <fullName evidence="4">G-protein coupled receptors family 1 profile domain-containing protein</fullName>
    </recommendedName>
</protein>
<proteinExistence type="predicted"/>